<sequence>MSVRLLHLSDPHFGTERPPAVAALLRAAEALAPDLVVISGDITQRATAGEFAAAADFVRRLAPLPLRVVPGNHDIPLWNLAQRLFKPRARFDRAFFTPEPPPWCVGGVELLCFDSTSRWRHKNGALKPAELSARLAEVNSPGLRVVAFHHPLDCRKDVDEENLVRPGPAIAHALAEGGVDLVLGGHIHDPYVALAAERFPDVPKAPVVALAGTCLSHRLRAGAPNSFNLVALDAARARMAIERWDLISDRDFACVGSRSYGRSAEGEWRRVEAGEEVPQPAGDPIIGGNAAALTDSGAGIALLPEQGGTASESSDSTLGRDR</sequence>
<evidence type="ECO:0000256" key="3">
    <source>
        <dbReference type="ARBA" id="ARBA00023004"/>
    </source>
</evidence>
<comment type="caution">
    <text evidence="7">The sequence shown here is derived from an EMBL/GenBank/DDBJ whole genome shotgun (WGS) entry which is preliminary data.</text>
</comment>
<dbReference type="Pfam" id="PF00149">
    <property type="entry name" value="Metallophos"/>
    <property type="match status" value="1"/>
</dbReference>
<evidence type="ECO:0000313" key="7">
    <source>
        <dbReference type="EMBL" id="TDN48143.1"/>
    </source>
</evidence>
<gene>
    <name evidence="7" type="ORF">C7389_11648</name>
</gene>
<dbReference type="GO" id="GO:0016787">
    <property type="term" value="F:hydrolase activity"/>
    <property type="evidence" value="ECO:0007669"/>
    <property type="project" value="UniProtKB-KW"/>
</dbReference>
<name>A0A4R6DT06_9RHOO</name>
<dbReference type="SUPFAM" id="SSF56300">
    <property type="entry name" value="Metallo-dependent phosphatases"/>
    <property type="match status" value="1"/>
</dbReference>
<keyword evidence="3" id="KW-0408">Iron</keyword>
<protein>
    <submittedName>
        <fullName evidence="7">3',5'-cyclic AMP phosphodiesterase CpdA</fullName>
    </submittedName>
</protein>
<keyword evidence="8" id="KW-1185">Reference proteome</keyword>
<proteinExistence type="inferred from homology"/>
<dbReference type="AlphaFoldDB" id="A0A4R6DT06"/>
<evidence type="ECO:0000256" key="5">
    <source>
        <dbReference type="SAM" id="MobiDB-lite"/>
    </source>
</evidence>
<dbReference type="Proteomes" id="UP000295129">
    <property type="component" value="Unassembled WGS sequence"/>
</dbReference>
<dbReference type="Gene3D" id="3.60.21.10">
    <property type="match status" value="1"/>
</dbReference>
<dbReference type="OrthoDB" id="9811542at2"/>
<dbReference type="EMBL" id="SNVV01000016">
    <property type="protein sequence ID" value="TDN48143.1"/>
    <property type="molecule type" value="Genomic_DNA"/>
</dbReference>
<evidence type="ECO:0000313" key="8">
    <source>
        <dbReference type="Proteomes" id="UP000295129"/>
    </source>
</evidence>
<feature type="region of interest" description="Disordered" evidence="5">
    <location>
        <begin position="301"/>
        <end position="322"/>
    </location>
</feature>
<feature type="domain" description="Calcineurin-like phosphoesterase" evidence="6">
    <location>
        <begin position="4"/>
        <end position="190"/>
    </location>
</feature>
<organism evidence="7 8">
    <name type="scientific">Azoarcus indigens</name>
    <dbReference type="NCBI Taxonomy" id="29545"/>
    <lineage>
        <taxon>Bacteria</taxon>
        <taxon>Pseudomonadati</taxon>
        <taxon>Pseudomonadota</taxon>
        <taxon>Betaproteobacteria</taxon>
        <taxon>Rhodocyclales</taxon>
        <taxon>Zoogloeaceae</taxon>
        <taxon>Azoarcus</taxon>
    </lineage>
</organism>
<evidence type="ECO:0000256" key="1">
    <source>
        <dbReference type="ARBA" id="ARBA00022723"/>
    </source>
</evidence>
<evidence type="ECO:0000256" key="4">
    <source>
        <dbReference type="ARBA" id="ARBA00025742"/>
    </source>
</evidence>
<dbReference type="PANTHER" id="PTHR42988:SF2">
    <property type="entry name" value="CYCLIC NUCLEOTIDE PHOSPHODIESTERASE CBUA0032-RELATED"/>
    <property type="match status" value="1"/>
</dbReference>
<dbReference type="InterPro" id="IPR050884">
    <property type="entry name" value="CNP_phosphodiesterase-III"/>
</dbReference>
<keyword evidence="1" id="KW-0479">Metal-binding</keyword>
<feature type="compositionally biased region" description="Polar residues" evidence="5">
    <location>
        <begin position="308"/>
        <end position="322"/>
    </location>
</feature>
<keyword evidence="2" id="KW-0378">Hydrolase</keyword>
<accession>A0A4R6DT06</accession>
<reference evidence="7 8" key="1">
    <citation type="submission" date="2019-03" db="EMBL/GenBank/DDBJ databases">
        <title>Genomic Encyclopedia of Type Strains, Phase IV (KMG-IV): sequencing the most valuable type-strain genomes for metagenomic binning, comparative biology and taxonomic classification.</title>
        <authorList>
            <person name="Goeker M."/>
        </authorList>
    </citation>
    <scope>NUCLEOTIDE SEQUENCE [LARGE SCALE GENOMIC DNA]</scope>
    <source>
        <strain evidence="7 8">DSM 12121</strain>
    </source>
</reference>
<comment type="similarity">
    <text evidence="4">Belongs to the cyclic nucleotide phosphodiesterase class-III family.</text>
</comment>
<dbReference type="GO" id="GO:0046872">
    <property type="term" value="F:metal ion binding"/>
    <property type="evidence" value="ECO:0007669"/>
    <property type="project" value="UniProtKB-KW"/>
</dbReference>
<dbReference type="PANTHER" id="PTHR42988">
    <property type="entry name" value="PHOSPHOHYDROLASE"/>
    <property type="match status" value="1"/>
</dbReference>
<evidence type="ECO:0000259" key="6">
    <source>
        <dbReference type="Pfam" id="PF00149"/>
    </source>
</evidence>
<dbReference type="InterPro" id="IPR004843">
    <property type="entry name" value="Calcineurin-like_PHP"/>
</dbReference>
<evidence type="ECO:0000256" key="2">
    <source>
        <dbReference type="ARBA" id="ARBA00022801"/>
    </source>
</evidence>
<dbReference type="RefSeq" id="WP_133593691.1">
    <property type="nucleotide sequence ID" value="NZ_SNVV01000016.1"/>
</dbReference>
<dbReference type="InterPro" id="IPR029052">
    <property type="entry name" value="Metallo-depent_PP-like"/>
</dbReference>